<dbReference type="AlphaFoldDB" id="D3F377"/>
<accession>D3F377</accession>
<keyword evidence="2 7" id="KW-0813">Transport</keyword>
<dbReference type="PROSITE" id="PS50928">
    <property type="entry name" value="ABC_TM1"/>
    <property type="match status" value="1"/>
</dbReference>
<dbReference type="CDD" id="cd06261">
    <property type="entry name" value="TM_PBP2"/>
    <property type="match status" value="1"/>
</dbReference>
<comment type="subcellular location">
    <subcellularLocation>
        <location evidence="1 7">Cell membrane</location>
        <topology evidence="1 7">Multi-pass membrane protein</topology>
    </subcellularLocation>
</comment>
<evidence type="ECO:0000313" key="10">
    <source>
        <dbReference type="Proteomes" id="UP000008229"/>
    </source>
</evidence>
<reference evidence="9 10" key="1">
    <citation type="journal article" date="2010" name="Stand. Genomic Sci.">
        <title>Complete genome sequence of Conexibacter woesei type strain (ID131577).</title>
        <authorList>
            <person name="Pukall R."/>
            <person name="Lapidus A."/>
            <person name="Glavina Del Rio T."/>
            <person name="Copeland A."/>
            <person name="Tice H."/>
            <person name="Cheng J.-F."/>
            <person name="Lucas S."/>
            <person name="Chen F."/>
            <person name="Nolan M."/>
            <person name="Bruce D."/>
            <person name="Goodwin L."/>
            <person name="Pitluck S."/>
            <person name="Mavromatis K."/>
            <person name="Ivanova N."/>
            <person name="Ovchinnikova G."/>
            <person name="Pati A."/>
            <person name="Chen A."/>
            <person name="Palaniappan K."/>
            <person name="Land M."/>
            <person name="Hauser L."/>
            <person name="Chang Y.-J."/>
            <person name="Jeffries C.D."/>
            <person name="Chain P."/>
            <person name="Meincke L."/>
            <person name="Sims D."/>
            <person name="Brettin T."/>
            <person name="Detter J.C."/>
            <person name="Rohde M."/>
            <person name="Goeker M."/>
            <person name="Bristow J."/>
            <person name="Eisen J.A."/>
            <person name="Markowitz V."/>
            <person name="Kyrpides N.C."/>
            <person name="Klenk H.-P."/>
            <person name="Hugenholtz P."/>
        </authorList>
    </citation>
    <scope>NUCLEOTIDE SEQUENCE [LARGE SCALE GENOMIC DNA]</scope>
    <source>
        <strain evidence="10">DSM 14684 / CIP 108061 / JCM 11494 / NBRC 100937 / ID131577</strain>
    </source>
</reference>
<feature type="transmembrane region" description="Helical" evidence="7">
    <location>
        <begin position="203"/>
        <end position="223"/>
    </location>
</feature>
<evidence type="ECO:0000256" key="3">
    <source>
        <dbReference type="ARBA" id="ARBA00022475"/>
    </source>
</evidence>
<feature type="transmembrane region" description="Helical" evidence="7">
    <location>
        <begin position="265"/>
        <end position="287"/>
    </location>
</feature>
<organism evidence="9 10">
    <name type="scientific">Conexibacter woesei (strain DSM 14684 / CCUG 47730 / CIP 108061 / JCM 11494 / NBRC 100937 / ID131577)</name>
    <dbReference type="NCBI Taxonomy" id="469383"/>
    <lineage>
        <taxon>Bacteria</taxon>
        <taxon>Bacillati</taxon>
        <taxon>Actinomycetota</taxon>
        <taxon>Thermoleophilia</taxon>
        <taxon>Solirubrobacterales</taxon>
        <taxon>Conexibacteraceae</taxon>
        <taxon>Conexibacter</taxon>
    </lineage>
</organism>
<dbReference type="GO" id="GO:0005886">
    <property type="term" value="C:plasma membrane"/>
    <property type="evidence" value="ECO:0007669"/>
    <property type="project" value="UniProtKB-SubCell"/>
</dbReference>
<evidence type="ECO:0000259" key="8">
    <source>
        <dbReference type="PROSITE" id="PS50928"/>
    </source>
</evidence>
<dbReference type="Pfam" id="PF00528">
    <property type="entry name" value="BPD_transp_1"/>
    <property type="match status" value="1"/>
</dbReference>
<keyword evidence="10" id="KW-1185">Reference proteome</keyword>
<keyword evidence="3" id="KW-1003">Cell membrane</keyword>
<dbReference type="RefSeq" id="WP_012933408.1">
    <property type="nucleotide sequence ID" value="NC_013739.1"/>
</dbReference>
<feature type="transmembrane region" description="Helical" evidence="7">
    <location>
        <begin position="36"/>
        <end position="57"/>
    </location>
</feature>
<dbReference type="KEGG" id="cwo:Cwoe_1931"/>
<dbReference type="EMBL" id="CP001854">
    <property type="protein sequence ID" value="ADB50357.1"/>
    <property type="molecule type" value="Genomic_DNA"/>
</dbReference>
<evidence type="ECO:0000256" key="7">
    <source>
        <dbReference type="RuleBase" id="RU363032"/>
    </source>
</evidence>
<evidence type="ECO:0000256" key="6">
    <source>
        <dbReference type="ARBA" id="ARBA00023136"/>
    </source>
</evidence>
<keyword evidence="4 7" id="KW-0812">Transmembrane</keyword>
<feature type="transmembrane region" description="Helical" evidence="7">
    <location>
        <begin position="161"/>
        <end position="183"/>
    </location>
</feature>
<keyword evidence="5 7" id="KW-1133">Transmembrane helix</keyword>
<dbReference type="Gene3D" id="1.10.3720.10">
    <property type="entry name" value="MetI-like"/>
    <property type="match status" value="1"/>
</dbReference>
<evidence type="ECO:0000256" key="4">
    <source>
        <dbReference type="ARBA" id="ARBA00022692"/>
    </source>
</evidence>
<evidence type="ECO:0000313" key="9">
    <source>
        <dbReference type="EMBL" id="ADB50357.1"/>
    </source>
</evidence>
<sequence length="340" mass="35906">MTTTLASEQARPGAVAHRVGAALLHAPTARFVGRRLLSSAVLLFVVSALTFVLASLIPGDPARQILGPQATPESYAALRQALGVDVPVYQQYWEWLRHAVTGDLGTSLFDAVPVTETIGRRLPVTLSLTIGTLLVSLVAGVALGVASAVRGGVVGRAVDAFALLGLAFPPFWIGALLLSWFAVGLGWFPTFGYVPFDESPGEWLRSLVLPVTALSAFGVSVIAKQTREAMLEALASDYVRMARASGVSQTSIVLRHALKNAAMRILTMVGLLAVTLLGGTVAVEIVFGMPGLGELAVTSTTRHDAPMLQGIVVCFTIVVIAINLLVDVCYTLVNPKVRTR</sequence>
<dbReference type="InterPro" id="IPR035906">
    <property type="entry name" value="MetI-like_sf"/>
</dbReference>
<dbReference type="GO" id="GO:0071916">
    <property type="term" value="F:dipeptide transmembrane transporter activity"/>
    <property type="evidence" value="ECO:0007669"/>
    <property type="project" value="TreeGrafter"/>
</dbReference>
<comment type="similarity">
    <text evidence="7">Belongs to the binding-protein-dependent transport system permease family.</text>
</comment>
<dbReference type="SUPFAM" id="SSF161098">
    <property type="entry name" value="MetI-like"/>
    <property type="match status" value="1"/>
</dbReference>
<dbReference type="HOGENOM" id="CLU_036879_0_1_11"/>
<evidence type="ECO:0000256" key="5">
    <source>
        <dbReference type="ARBA" id="ARBA00022989"/>
    </source>
</evidence>
<dbReference type="eggNOG" id="COG0601">
    <property type="taxonomic scope" value="Bacteria"/>
</dbReference>
<dbReference type="Pfam" id="PF19300">
    <property type="entry name" value="BPD_transp_1_N"/>
    <property type="match status" value="1"/>
</dbReference>
<proteinExistence type="inferred from homology"/>
<protein>
    <submittedName>
        <fullName evidence="9">Binding-protein-dependent transport systems inner membrane component</fullName>
    </submittedName>
</protein>
<feature type="transmembrane region" description="Helical" evidence="7">
    <location>
        <begin position="307"/>
        <end position="333"/>
    </location>
</feature>
<reference evidence="10" key="2">
    <citation type="submission" date="2010-01" db="EMBL/GenBank/DDBJ databases">
        <title>The complete genome of Conexibacter woesei DSM 14684.</title>
        <authorList>
            <consortium name="US DOE Joint Genome Institute (JGI-PGF)"/>
            <person name="Lucas S."/>
            <person name="Copeland A."/>
            <person name="Lapidus A."/>
            <person name="Glavina del Rio T."/>
            <person name="Dalin E."/>
            <person name="Tice H."/>
            <person name="Bruce D."/>
            <person name="Goodwin L."/>
            <person name="Pitluck S."/>
            <person name="Kyrpides N."/>
            <person name="Mavromatis K."/>
            <person name="Ivanova N."/>
            <person name="Mikhailova N."/>
            <person name="Chertkov O."/>
            <person name="Brettin T."/>
            <person name="Detter J.C."/>
            <person name="Han C."/>
            <person name="Larimer F."/>
            <person name="Land M."/>
            <person name="Hauser L."/>
            <person name="Markowitz V."/>
            <person name="Cheng J.-F."/>
            <person name="Hugenholtz P."/>
            <person name="Woyke T."/>
            <person name="Wu D."/>
            <person name="Pukall R."/>
            <person name="Steenblock K."/>
            <person name="Schneider S."/>
            <person name="Klenk H.-P."/>
            <person name="Eisen J.A."/>
        </authorList>
    </citation>
    <scope>NUCLEOTIDE SEQUENCE [LARGE SCALE GENOMIC DNA]</scope>
    <source>
        <strain evidence="10">DSM 14684 / CIP 108061 / JCM 11494 / NBRC 100937 / ID131577</strain>
    </source>
</reference>
<feature type="transmembrane region" description="Helical" evidence="7">
    <location>
        <begin position="126"/>
        <end position="149"/>
    </location>
</feature>
<dbReference type="Proteomes" id="UP000008229">
    <property type="component" value="Chromosome"/>
</dbReference>
<name>D3F377_CONWI</name>
<evidence type="ECO:0000256" key="2">
    <source>
        <dbReference type="ARBA" id="ARBA00022448"/>
    </source>
</evidence>
<gene>
    <name evidence="9" type="ordered locus">Cwoe_1931</name>
</gene>
<evidence type="ECO:0000256" key="1">
    <source>
        <dbReference type="ARBA" id="ARBA00004651"/>
    </source>
</evidence>
<dbReference type="STRING" id="469383.Cwoe_1931"/>
<dbReference type="InterPro" id="IPR045621">
    <property type="entry name" value="BPD_transp_1_N"/>
</dbReference>
<dbReference type="PANTHER" id="PTHR43163:SF6">
    <property type="entry name" value="DIPEPTIDE TRANSPORT SYSTEM PERMEASE PROTEIN DPPB-RELATED"/>
    <property type="match status" value="1"/>
</dbReference>
<feature type="domain" description="ABC transmembrane type-1" evidence="8">
    <location>
        <begin position="122"/>
        <end position="326"/>
    </location>
</feature>
<dbReference type="PANTHER" id="PTHR43163">
    <property type="entry name" value="DIPEPTIDE TRANSPORT SYSTEM PERMEASE PROTEIN DPPB-RELATED"/>
    <property type="match status" value="1"/>
</dbReference>
<keyword evidence="6 7" id="KW-0472">Membrane</keyword>
<dbReference type="InterPro" id="IPR000515">
    <property type="entry name" value="MetI-like"/>
</dbReference>